<dbReference type="Gene3D" id="3.40.50.850">
    <property type="entry name" value="Isochorismatase-like"/>
    <property type="match status" value="1"/>
</dbReference>
<dbReference type="PANTHER" id="PTHR43540">
    <property type="entry name" value="PEROXYUREIDOACRYLATE/UREIDOACRYLATE AMIDOHYDROLASE-RELATED"/>
    <property type="match status" value="1"/>
</dbReference>
<dbReference type="SUPFAM" id="SSF52499">
    <property type="entry name" value="Isochorismatase-like hydrolases"/>
    <property type="match status" value="1"/>
</dbReference>
<proteinExistence type="predicted"/>
<dbReference type="Pfam" id="PF00857">
    <property type="entry name" value="Isochorismatase"/>
    <property type="match status" value="1"/>
</dbReference>
<comment type="caution">
    <text evidence="3">The sequence shown here is derived from an EMBL/GenBank/DDBJ whole genome shotgun (WGS) entry which is preliminary data.</text>
</comment>
<evidence type="ECO:0000313" key="3">
    <source>
        <dbReference type="EMBL" id="MRX23427.1"/>
    </source>
</evidence>
<keyword evidence="4" id="KW-1185">Reference proteome</keyword>
<name>A0A6A8GME5_9EURY</name>
<evidence type="ECO:0000256" key="1">
    <source>
        <dbReference type="ARBA" id="ARBA00022801"/>
    </source>
</evidence>
<organism evidence="3 4">
    <name type="scientific">Haloferax litoreum</name>
    <dbReference type="NCBI Taxonomy" id="2666140"/>
    <lineage>
        <taxon>Archaea</taxon>
        <taxon>Methanobacteriati</taxon>
        <taxon>Methanobacteriota</taxon>
        <taxon>Stenosarchaea group</taxon>
        <taxon>Halobacteria</taxon>
        <taxon>Halobacteriales</taxon>
        <taxon>Haloferacaceae</taxon>
        <taxon>Haloferax</taxon>
    </lineage>
</organism>
<reference evidence="3 4" key="1">
    <citation type="submission" date="2019-11" db="EMBL/GenBank/DDBJ databases">
        <title>Whole genome sequence of Haloferax sp. MBLA0076.</title>
        <authorList>
            <person name="Seo M.-J."/>
            <person name="Cho E.-S."/>
        </authorList>
    </citation>
    <scope>NUCLEOTIDE SEQUENCE [LARGE SCALE GENOMIC DNA]</scope>
    <source>
        <strain evidence="3 4">MBLA0076</strain>
    </source>
</reference>
<dbReference type="EMBL" id="WKJO01000002">
    <property type="protein sequence ID" value="MRX23427.1"/>
    <property type="molecule type" value="Genomic_DNA"/>
</dbReference>
<evidence type="ECO:0000313" key="4">
    <source>
        <dbReference type="Proteomes" id="UP000439022"/>
    </source>
</evidence>
<dbReference type="CDD" id="cd00431">
    <property type="entry name" value="cysteine_hydrolases"/>
    <property type="match status" value="1"/>
</dbReference>
<dbReference type="InterPro" id="IPR050272">
    <property type="entry name" value="Isochorismatase-like_hydrls"/>
</dbReference>
<dbReference type="GO" id="GO:0016787">
    <property type="term" value="F:hydrolase activity"/>
    <property type="evidence" value="ECO:0007669"/>
    <property type="project" value="UniProtKB-KW"/>
</dbReference>
<accession>A0A6A8GME5</accession>
<protein>
    <submittedName>
        <fullName evidence="3">Isochorismatase family protein</fullName>
    </submittedName>
</protein>
<dbReference type="AlphaFoldDB" id="A0A6A8GME5"/>
<dbReference type="InterPro" id="IPR036380">
    <property type="entry name" value="Isochorismatase-like_sf"/>
</dbReference>
<feature type="domain" description="Isochorismatase-like" evidence="2">
    <location>
        <begin position="20"/>
        <end position="208"/>
    </location>
</feature>
<sequence length="217" mass="23978">MGMSTISKYDLDKFDPETTGLVVVDLQNAFVAPDGSMARRGFDVTRTAEIVPRCVELADFVRERGCPVFFTRLLRRPDGRDAPRNIFRIYPSSYDDYGDTLCLDGSSGAEYADEVTIHPADYEVTKRNQDAFHGTSLDYYLRGEGIETVLVCGVTTNVCVESTIRGAHERGFDVVMVEDCCGTDDETAHESTVRNVEYIFGATATAAEIRALLPESS</sequence>
<evidence type="ECO:0000259" key="2">
    <source>
        <dbReference type="Pfam" id="PF00857"/>
    </source>
</evidence>
<dbReference type="InterPro" id="IPR000868">
    <property type="entry name" value="Isochorismatase-like_dom"/>
</dbReference>
<keyword evidence="1" id="KW-0378">Hydrolase</keyword>
<gene>
    <name evidence="3" type="ORF">GJR96_15855</name>
</gene>
<dbReference type="Proteomes" id="UP000439022">
    <property type="component" value="Unassembled WGS sequence"/>
</dbReference>